<dbReference type="PANTHER" id="PTHR33052">
    <property type="entry name" value="DUF4228 DOMAIN PROTEIN-RELATED"/>
    <property type="match status" value="1"/>
</dbReference>
<dbReference type="Pfam" id="PF14009">
    <property type="entry name" value="PADRE"/>
    <property type="match status" value="1"/>
</dbReference>
<dbReference type="InterPro" id="IPR025322">
    <property type="entry name" value="PADRE_dom"/>
</dbReference>
<sequence>MGGCSSTLNRGLSASPTPRFSAKRSRKKPVLAPQVVRVIQPDGKVKEFNPPICAAQILSQNPNCILCSSDSMFVDSYPEHVPESEELHPSHLYFLMPKSKAQMPLSLEDLCELAIKASSNICIDDLRLSFRQYAAAA</sequence>
<accession>A0A7C9CX02</accession>
<protein>
    <submittedName>
        <fullName evidence="2">Uncharacterized protein</fullName>
    </submittedName>
</protein>
<reference evidence="2" key="1">
    <citation type="journal article" date="2013" name="J. Plant Res.">
        <title>Effect of fungi and light on seed germination of three Opuntia species from semiarid lands of central Mexico.</title>
        <authorList>
            <person name="Delgado-Sanchez P."/>
            <person name="Jimenez-Bremont J.F."/>
            <person name="Guerrero-Gonzalez Mde L."/>
            <person name="Flores J."/>
        </authorList>
    </citation>
    <scope>NUCLEOTIDE SEQUENCE</scope>
    <source>
        <tissue evidence="2">Cladode</tissue>
    </source>
</reference>
<evidence type="ECO:0000256" key="1">
    <source>
        <dbReference type="SAM" id="MobiDB-lite"/>
    </source>
</evidence>
<feature type="compositionally biased region" description="Polar residues" evidence="1">
    <location>
        <begin position="1"/>
        <end position="18"/>
    </location>
</feature>
<proteinExistence type="predicted"/>
<organism evidence="2">
    <name type="scientific">Opuntia streptacantha</name>
    <name type="common">Prickly pear cactus</name>
    <name type="synonym">Opuntia cardona</name>
    <dbReference type="NCBI Taxonomy" id="393608"/>
    <lineage>
        <taxon>Eukaryota</taxon>
        <taxon>Viridiplantae</taxon>
        <taxon>Streptophyta</taxon>
        <taxon>Embryophyta</taxon>
        <taxon>Tracheophyta</taxon>
        <taxon>Spermatophyta</taxon>
        <taxon>Magnoliopsida</taxon>
        <taxon>eudicotyledons</taxon>
        <taxon>Gunneridae</taxon>
        <taxon>Pentapetalae</taxon>
        <taxon>Caryophyllales</taxon>
        <taxon>Cactineae</taxon>
        <taxon>Cactaceae</taxon>
        <taxon>Opuntioideae</taxon>
        <taxon>Opuntia</taxon>
    </lineage>
</organism>
<feature type="region of interest" description="Disordered" evidence="1">
    <location>
        <begin position="1"/>
        <end position="29"/>
    </location>
</feature>
<evidence type="ECO:0000313" key="2">
    <source>
        <dbReference type="EMBL" id="MBA4627667.1"/>
    </source>
</evidence>
<dbReference type="AlphaFoldDB" id="A0A7C9CX02"/>
<name>A0A7C9CX02_OPUST</name>
<dbReference type="EMBL" id="GISG01062996">
    <property type="protein sequence ID" value="MBA4627667.1"/>
    <property type="molecule type" value="Transcribed_RNA"/>
</dbReference>
<reference evidence="2" key="2">
    <citation type="submission" date="2020-07" db="EMBL/GenBank/DDBJ databases">
        <authorList>
            <person name="Vera ALvarez R."/>
            <person name="Arias-Moreno D.M."/>
            <person name="Jimenez-Jacinto V."/>
            <person name="Jimenez-Bremont J.F."/>
            <person name="Swaminathan K."/>
            <person name="Moose S.P."/>
            <person name="Guerrero-Gonzalez M.L."/>
            <person name="Marino-Ramirez L."/>
            <person name="Landsman D."/>
            <person name="Rodriguez-Kessler M."/>
            <person name="Delgado-Sanchez P."/>
        </authorList>
    </citation>
    <scope>NUCLEOTIDE SEQUENCE</scope>
    <source>
        <tissue evidence="2">Cladode</tissue>
    </source>
</reference>